<dbReference type="EMBL" id="CAJVRL010000103">
    <property type="protein sequence ID" value="CAG8961081.1"/>
    <property type="molecule type" value="Genomic_DNA"/>
</dbReference>
<feature type="signal peptide" evidence="1">
    <location>
        <begin position="1"/>
        <end position="19"/>
    </location>
</feature>
<proteinExistence type="predicted"/>
<keyword evidence="3" id="KW-1185">Reference proteome</keyword>
<evidence type="ECO:0000313" key="2">
    <source>
        <dbReference type="EMBL" id="CAG8961081.1"/>
    </source>
</evidence>
<sequence length="92" mass="10411">MKILSTISLLSLFAGSVLANTYACSDDGASDFCRGKHSWTCYTATDKPEGKTCYKDNGDRPRQSEWYWCHYSAIPKRRDTITGQYTYGKLAH</sequence>
<evidence type="ECO:0000256" key="1">
    <source>
        <dbReference type="SAM" id="SignalP"/>
    </source>
</evidence>
<evidence type="ECO:0000313" key="3">
    <source>
        <dbReference type="Proteomes" id="UP000696280"/>
    </source>
</evidence>
<protein>
    <submittedName>
        <fullName evidence="2">Uncharacterized protein</fullName>
    </submittedName>
</protein>
<keyword evidence="1" id="KW-0732">Signal</keyword>
<organism evidence="2 3">
    <name type="scientific">Hymenoscyphus fraxineus</name>
    <dbReference type="NCBI Taxonomy" id="746836"/>
    <lineage>
        <taxon>Eukaryota</taxon>
        <taxon>Fungi</taxon>
        <taxon>Dikarya</taxon>
        <taxon>Ascomycota</taxon>
        <taxon>Pezizomycotina</taxon>
        <taxon>Leotiomycetes</taxon>
        <taxon>Helotiales</taxon>
        <taxon>Helotiaceae</taxon>
        <taxon>Hymenoscyphus</taxon>
    </lineage>
</organism>
<reference evidence="2" key="1">
    <citation type="submission" date="2021-07" db="EMBL/GenBank/DDBJ databases">
        <authorList>
            <person name="Durling M."/>
        </authorList>
    </citation>
    <scope>NUCLEOTIDE SEQUENCE</scope>
</reference>
<comment type="caution">
    <text evidence="2">The sequence shown here is derived from an EMBL/GenBank/DDBJ whole genome shotgun (WGS) entry which is preliminary data.</text>
</comment>
<dbReference type="AlphaFoldDB" id="A0A9N9L9N9"/>
<gene>
    <name evidence="2" type="ORF">HYFRA_00002623</name>
</gene>
<feature type="chain" id="PRO_5040266673" evidence="1">
    <location>
        <begin position="20"/>
        <end position="92"/>
    </location>
</feature>
<accession>A0A9N9L9N9</accession>
<name>A0A9N9L9N9_9HELO</name>
<dbReference type="Proteomes" id="UP000696280">
    <property type="component" value="Unassembled WGS sequence"/>
</dbReference>